<proteinExistence type="predicted"/>
<evidence type="ECO:0000313" key="2">
    <source>
        <dbReference type="EMBL" id="ACJ35184.1"/>
    </source>
</evidence>
<dbReference type="RefSeq" id="WP_012576302.1">
    <property type="nucleotide sequence ID" value="NC_011567.1"/>
</dbReference>
<dbReference type="PROSITE" id="PS51257">
    <property type="entry name" value="PROKAR_LIPOPROTEIN"/>
    <property type="match status" value="1"/>
</dbReference>
<reference evidence="2 3" key="1">
    <citation type="journal article" date="2008" name="Genome Biol.">
        <title>Encapsulated in silica: genome, proteome and physiology of the thermophilic bacterium Anoxybacillus flavithermus WK1.</title>
        <authorList>
            <person name="Saw J.H."/>
            <person name="Mountain B.W."/>
            <person name="Feng L."/>
            <person name="Omelchenko M.V."/>
            <person name="Hou S."/>
            <person name="Saito J.A."/>
            <person name="Stott M.B."/>
            <person name="Li D."/>
            <person name="Zhao G."/>
            <person name="Wu J."/>
            <person name="Galperin M.Y."/>
            <person name="Koonin E.V."/>
            <person name="Makarova K.S."/>
            <person name="Wolf Y.I."/>
            <person name="Rigden D.J."/>
            <person name="Dunfield P.F."/>
            <person name="Wang L."/>
            <person name="Alam M."/>
        </authorList>
    </citation>
    <scope>NUCLEOTIDE SEQUENCE [LARGE SCALE GENOMIC DNA]</scope>
    <source>
        <strain evidence="3">DSM 21510 / WK1</strain>
    </source>
</reference>
<evidence type="ECO:0000313" key="3">
    <source>
        <dbReference type="Proteomes" id="UP000000742"/>
    </source>
</evidence>
<accession>B7GMT2</accession>
<dbReference type="KEGG" id="afl:Aflv_2831"/>
<sequence>MKRIKMLFVITAVLLLAGCSDQVNNLIDKAANIYDKIEETDAKISNTISAFNLKVQTVKRLEYEYDGDKFTLNDVFNYFLDHPKWEVEKVDGFEVLIVSGGIKPEILGLNLDKDNESSYDKAITKYFTESSKVAFIFPFRDDTLLPDEITYYFEVGGQKIPGENGSAALQELTRIYGEYKKQTKK</sequence>
<feature type="chain" id="PRO_5038440901" evidence="1">
    <location>
        <begin position="26"/>
        <end position="185"/>
    </location>
</feature>
<dbReference type="GeneID" id="7039104"/>
<keyword evidence="1" id="KW-0732">Signal</keyword>
<dbReference type="HOGENOM" id="CLU_1458443_0_0_9"/>
<dbReference type="eggNOG" id="ENOG5033IG4">
    <property type="taxonomic scope" value="Bacteria"/>
</dbReference>
<dbReference type="PATRIC" id="fig|491915.6.peg.2911"/>
<organism evidence="2 3">
    <name type="scientific">Anoxybacillus flavithermus (strain DSM 21510 / WK1)</name>
    <dbReference type="NCBI Taxonomy" id="491915"/>
    <lineage>
        <taxon>Bacteria</taxon>
        <taxon>Bacillati</taxon>
        <taxon>Bacillota</taxon>
        <taxon>Bacilli</taxon>
        <taxon>Bacillales</taxon>
        <taxon>Anoxybacillaceae</taxon>
        <taxon>Anoxybacillus</taxon>
    </lineage>
</organism>
<feature type="signal peptide" evidence="1">
    <location>
        <begin position="1"/>
        <end position="25"/>
    </location>
</feature>
<protein>
    <submittedName>
        <fullName evidence="2">Uncharacterized conserved protein</fullName>
    </submittedName>
</protein>
<dbReference type="Proteomes" id="UP000000742">
    <property type="component" value="Chromosome"/>
</dbReference>
<dbReference type="EMBL" id="CP000922">
    <property type="protein sequence ID" value="ACJ35184.1"/>
    <property type="molecule type" value="Genomic_DNA"/>
</dbReference>
<dbReference type="AlphaFoldDB" id="B7GMT2"/>
<name>B7GMT2_ANOFW</name>
<evidence type="ECO:0000256" key="1">
    <source>
        <dbReference type="SAM" id="SignalP"/>
    </source>
</evidence>
<gene>
    <name evidence="2" type="ordered locus">Aflv_2831</name>
</gene>